<feature type="binding site" evidence="2">
    <location>
        <position position="176"/>
    </location>
    <ligand>
        <name>substrate</name>
    </ligand>
</feature>
<name>A0A5K7YJK9_9BACT</name>
<dbReference type="NCBIfam" id="NF037995">
    <property type="entry name" value="TRAP_S1"/>
    <property type="match status" value="1"/>
</dbReference>
<dbReference type="InterPro" id="IPR026289">
    <property type="entry name" value="SBP_TakP-like"/>
</dbReference>
<dbReference type="InterPro" id="IPR018389">
    <property type="entry name" value="DctP_fam"/>
</dbReference>
<feature type="binding site" evidence="3">
    <location>
        <position position="240"/>
    </location>
    <ligand>
        <name>substrate</name>
    </ligand>
</feature>
<organism evidence="4 5">
    <name type="scientific">Desulfosarcina alkanivorans</name>
    <dbReference type="NCBI Taxonomy" id="571177"/>
    <lineage>
        <taxon>Bacteria</taxon>
        <taxon>Pseudomonadati</taxon>
        <taxon>Thermodesulfobacteriota</taxon>
        <taxon>Desulfobacteria</taxon>
        <taxon>Desulfobacterales</taxon>
        <taxon>Desulfosarcinaceae</taxon>
        <taxon>Desulfosarcina</taxon>
    </lineage>
</organism>
<dbReference type="PANTHER" id="PTHR33376:SF5">
    <property type="entry name" value="EXTRACYTOPLASMIC SOLUTE RECEPTOR PROTEIN"/>
    <property type="match status" value="1"/>
</dbReference>
<feature type="binding site" evidence="3">
    <location>
        <position position="215"/>
    </location>
    <ligand>
        <name>Na(+)</name>
        <dbReference type="ChEBI" id="CHEBI:29101"/>
    </ligand>
</feature>
<dbReference type="PANTHER" id="PTHR33376">
    <property type="match status" value="1"/>
</dbReference>
<feature type="binding site" evidence="3">
    <location>
        <position position="214"/>
    </location>
    <ligand>
        <name>substrate</name>
    </ligand>
</feature>
<evidence type="ECO:0000256" key="1">
    <source>
        <dbReference type="ARBA" id="ARBA00022729"/>
    </source>
</evidence>
<dbReference type="Gene3D" id="3.40.190.10">
    <property type="entry name" value="Periplasmic binding protein-like II"/>
    <property type="match status" value="1"/>
</dbReference>
<dbReference type="PIRSF" id="PIRSF039026">
    <property type="entry name" value="SiaP"/>
    <property type="match status" value="1"/>
</dbReference>
<dbReference type="RefSeq" id="WP_155317855.1">
    <property type="nucleotide sequence ID" value="NZ_AP021874.1"/>
</dbReference>
<dbReference type="InterPro" id="IPR038404">
    <property type="entry name" value="TRAP_DctP_sf"/>
</dbReference>
<keyword evidence="1" id="KW-0732">Signal</keyword>
<protein>
    <submittedName>
        <fullName evidence="4">C4-dicarboxylate ABC transporter</fullName>
    </submittedName>
</protein>
<dbReference type="AlphaFoldDB" id="A0A5K7YJK9"/>
<accession>A0A5K7YJK9</accession>
<dbReference type="GO" id="GO:0031317">
    <property type="term" value="C:tripartite ATP-independent periplasmic transporter complex"/>
    <property type="evidence" value="ECO:0007669"/>
    <property type="project" value="InterPro"/>
</dbReference>
<feature type="binding site" evidence="2">
    <location>
        <position position="155"/>
    </location>
    <ligand>
        <name>substrate</name>
    </ligand>
</feature>
<keyword evidence="3" id="KW-0479">Metal-binding</keyword>
<evidence type="ECO:0000313" key="5">
    <source>
        <dbReference type="Proteomes" id="UP000427906"/>
    </source>
</evidence>
<dbReference type="OrthoDB" id="9769667at2"/>
<sequence length="370" mass="41383">MNVQRNLSRYFLSAILFFCVGLIAANVAAEEKNWKMTTCWPPSIKFIEADRHFVNLVNEHMGGQLKIKFFEGGSLVPAFELLDAVSNGVVQAGGDWPNYWAGKNSAFDLLGAYPMGLTPNDYFVWIYQGGGFELYQELYAQFGIVYLPYWVSTSESGVRGNKKITSLEDYKGMKIRMSGQTQGKILKDLGASQVMMAGGEIYQALEKGVIDAGEFSDPANDWSLGFQEIAKYWASPGWHQPGSVGGVMINKKAWDSLPEKSQKLMVTLAKETFGWTYAFYEYSSVNATHKFIDAGIEITRISDADLDKIQELAYKHLLESSKKNPMFARIAHAQLEFLQKSAKWRSVASPFTSGRNPKLPDMDAIKSCIK</sequence>
<evidence type="ECO:0000256" key="2">
    <source>
        <dbReference type="PIRSR" id="PIRSR039026-1"/>
    </source>
</evidence>
<dbReference type="GO" id="GO:0055085">
    <property type="term" value="P:transmembrane transport"/>
    <property type="evidence" value="ECO:0007669"/>
    <property type="project" value="InterPro"/>
</dbReference>
<evidence type="ECO:0000256" key="3">
    <source>
        <dbReference type="PIRSR" id="PIRSR039026-2"/>
    </source>
</evidence>
<gene>
    <name evidence="4" type="ORF">DSCA_37920</name>
</gene>
<proteinExistence type="predicted"/>
<dbReference type="Pfam" id="PF03480">
    <property type="entry name" value="DctP"/>
    <property type="match status" value="1"/>
</dbReference>
<dbReference type="EMBL" id="AP021874">
    <property type="protein sequence ID" value="BBO69862.1"/>
    <property type="molecule type" value="Genomic_DNA"/>
</dbReference>
<keyword evidence="5" id="KW-1185">Reference proteome</keyword>
<evidence type="ECO:0000313" key="4">
    <source>
        <dbReference type="EMBL" id="BBO69862.1"/>
    </source>
</evidence>
<reference evidence="4 5" key="1">
    <citation type="submission" date="2019-11" db="EMBL/GenBank/DDBJ databases">
        <title>Comparative genomics of hydrocarbon-degrading Desulfosarcina strains.</title>
        <authorList>
            <person name="Watanabe M."/>
            <person name="Kojima H."/>
            <person name="Fukui M."/>
        </authorList>
    </citation>
    <scope>NUCLEOTIDE SEQUENCE [LARGE SCALE GENOMIC DNA]</scope>
    <source>
        <strain evidence="4 5">PL12</strain>
    </source>
</reference>
<dbReference type="KEGG" id="dalk:DSCA_37920"/>
<dbReference type="Proteomes" id="UP000427906">
    <property type="component" value="Chromosome"/>
</dbReference>
<dbReference type="Gene3D" id="3.40.190.170">
    <property type="entry name" value="Bacterial extracellular solute-binding protein, family 7"/>
    <property type="match status" value="1"/>
</dbReference>
<dbReference type="GO" id="GO:0046872">
    <property type="term" value="F:metal ion binding"/>
    <property type="evidence" value="ECO:0007669"/>
    <property type="project" value="UniProtKB-KW"/>
</dbReference>